<feature type="compositionally biased region" description="Low complexity" evidence="1">
    <location>
        <begin position="31"/>
        <end position="45"/>
    </location>
</feature>
<keyword evidence="3" id="KW-1185">Reference proteome</keyword>
<feature type="compositionally biased region" description="Basic and acidic residues" evidence="1">
    <location>
        <begin position="1"/>
        <end position="23"/>
    </location>
</feature>
<evidence type="ECO:0000313" key="2">
    <source>
        <dbReference type="EMBL" id="CAK7356230.1"/>
    </source>
</evidence>
<comment type="caution">
    <text evidence="2">The sequence shown here is derived from an EMBL/GenBank/DDBJ whole genome shotgun (WGS) entry which is preliminary data.</text>
</comment>
<sequence>GDNDKKSNATDGNSDKTEIDEHSHTKRVASNEENSSSSSEDSSFESYEREDNE</sequence>
<feature type="non-terminal residue" evidence="2">
    <location>
        <position position="53"/>
    </location>
</feature>
<evidence type="ECO:0000313" key="3">
    <source>
        <dbReference type="Proteomes" id="UP001314170"/>
    </source>
</evidence>
<feature type="region of interest" description="Disordered" evidence="1">
    <location>
        <begin position="1"/>
        <end position="53"/>
    </location>
</feature>
<protein>
    <submittedName>
        <fullName evidence="2">Uncharacterized protein</fullName>
    </submittedName>
</protein>
<dbReference type="Proteomes" id="UP001314170">
    <property type="component" value="Unassembled WGS sequence"/>
</dbReference>
<dbReference type="AlphaFoldDB" id="A0AAV1SQD3"/>
<name>A0AAV1SQD3_9ROSI</name>
<organism evidence="2 3">
    <name type="scientific">Dovyalis caffra</name>
    <dbReference type="NCBI Taxonomy" id="77055"/>
    <lineage>
        <taxon>Eukaryota</taxon>
        <taxon>Viridiplantae</taxon>
        <taxon>Streptophyta</taxon>
        <taxon>Embryophyta</taxon>
        <taxon>Tracheophyta</taxon>
        <taxon>Spermatophyta</taxon>
        <taxon>Magnoliopsida</taxon>
        <taxon>eudicotyledons</taxon>
        <taxon>Gunneridae</taxon>
        <taxon>Pentapetalae</taxon>
        <taxon>rosids</taxon>
        <taxon>fabids</taxon>
        <taxon>Malpighiales</taxon>
        <taxon>Salicaceae</taxon>
        <taxon>Flacourtieae</taxon>
        <taxon>Dovyalis</taxon>
    </lineage>
</organism>
<feature type="non-terminal residue" evidence="2">
    <location>
        <position position="1"/>
    </location>
</feature>
<proteinExistence type="predicted"/>
<accession>A0AAV1SQD3</accession>
<dbReference type="EMBL" id="CAWUPB010001197">
    <property type="protein sequence ID" value="CAK7356230.1"/>
    <property type="molecule type" value="Genomic_DNA"/>
</dbReference>
<evidence type="ECO:0000256" key="1">
    <source>
        <dbReference type="SAM" id="MobiDB-lite"/>
    </source>
</evidence>
<gene>
    <name evidence="2" type="ORF">DCAF_LOCUS26500</name>
</gene>
<reference evidence="2 3" key="1">
    <citation type="submission" date="2024-01" db="EMBL/GenBank/DDBJ databases">
        <authorList>
            <person name="Waweru B."/>
        </authorList>
    </citation>
    <scope>NUCLEOTIDE SEQUENCE [LARGE SCALE GENOMIC DNA]</scope>
</reference>